<reference evidence="2" key="2">
    <citation type="submission" date="2023-02" db="EMBL/GenBank/DDBJ databases">
        <title>Pectobacterium carotovorum subsp. carotovorum NBRC 12380.</title>
        <authorList>
            <person name="Ichikawa N."/>
            <person name="Sato H."/>
            <person name="Tonouchi N."/>
        </authorList>
    </citation>
    <scope>NUCLEOTIDE SEQUENCE</scope>
    <source>
        <strain evidence="2">NBRC 12380</strain>
    </source>
</reference>
<dbReference type="AlphaFoldDB" id="A0AAI9PC67"/>
<protein>
    <submittedName>
        <fullName evidence="2">Uncharacterized protein</fullName>
    </submittedName>
</protein>
<dbReference type="Proteomes" id="UP001165145">
    <property type="component" value="Unassembled WGS sequence"/>
</dbReference>
<dbReference type="Proteomes" id="UP001058167">
    <property type="component" value="Unassembled WGS sequence"/>
</dbReference>
<evidence type="ECO:0000313" key="4">
    <source>
        <dbReference type="Proteomes" id="UP001165145"/>
    </source>
</evidence>
<comment type="caution">
    <text evidence="2">The sequence shown here is derived from an EMBL/GenBank/DDBJ whole genome shotgun (WGS) entry which is preliminary data.</text>
</comment>
<name>A0AAI9PC67_PECCC</name>
<dbReference type="EMBL" id="BSRL01000001">
    <property type="protein sequence ID" value="GLV67924.1"/>
    <property type="molecule type" value="Genomic_DNA"/>
</dbReference>
<evidence type="ECO:0000313" key="2">
    <source>
        <dbReference type="EMBL" id="GLV67924.1"/>
    </source>
</evidence>
<dbReference type="EMBL" id="BRLF01000001">
    <property type="protein sequence ID" value="GKX45617.1"/>
    <property type="molecule type" value="Genomic_DNA"/>
</dbReference>
<evidence type="ECO:0000313" key="1">
    <source>
        <dbReference type="EMBL" id="GKX45617.1"/>
    </source>
</evidence>
<reference evidence="1" key="1">
    <citation type="submission" date="2022-06" db="EMBL/GenBank/DDBJ databases">
        <title>Draft genome sequences of Pectobacterium carotovorum subsp. carotovorum str. NBRC12380.</title>
        <authorList>
            <person name="Wakabayashi Y."/>
            <person name="Kojima K."/>
        </authorList>
    </citation>
    <scope>NUCLEOTIDE SEQUENCE</scope>
    <source>
        <strain evidence="1">NBRC 12380</strain>
    </source>
</reference>
<proteinExistence type="predicted"/>
<evidence type="ECO:0000313" key="3">
    <source>
        <dbReference type="Proteomes" id="UP001058167"/>
    </source>
</evidence>
<organism evidence="2 4">
    <name type="scientific">Pectobacterium carotovorum subsp. carotovorum</name>
    <name type="common">Erwinia carotovora subsp. carotovora</name>
    <dbReference type="NCBI Taxonomy" id="555"/>
    <lineage>
        <taxon>Bacteria</taxon>
        <taxon>Pseudomonadati</taxon>
        <taxon>Pseudomonadota</taxon>
        <taxon>Gammaproteobacteria</taxon>
        <taxon>Enterobacterales</taxon>
        <taxon>Pectobacteriaceae</taxon>
        <taxon>Pectobacterium</taxon>
    </lineage>
</organism>
<accession>A0AAI9PC67</accession>
<sequence>MSGKLSFFIRFSSSADLNAAIGTALERIPLTYEHLREAMHIQREAWGFDSSNITNKINQ</sequence>
<gene>
    <name evidence="2" type="ORF">Pcaca03_03680</name>
    <name evidence="1" type="ORF">SOASR016_03690</name>
</gene>
<keyword evidence="3" id="KW-1185">Reference proteome</keyword>